<dbReference type="CDD" id="cd00093">
    <property type="entry name" value="HTH_XRE"/>
    <property type="match status" value="1"/>
</dbReference>
<dbReference type="Gene3D" id="1.10.260.40">
    <property type="entry name" value="lambda repressor-like DNA-binding domains"/>
    <property type="match status" value="1"/>
</dbReference>
<comment type="caution">
    <text evidence="2">The sequence shown here is derived from an EMBL/GenBank/DDBJ whole genome shotgun (WGS) entry which is preliminary data.</text>
</comment>
<accession>A0ABQ2X691</accession>
<organism evidence="2 3">
    <name type="scientific">Undibacterium macrobrachii</name>
    <dbReference type="NCBI Taxonomy" id="1119058"/>
    <lineage>
        <taxon>Bacteria</taxon>
        <taxon>Pseudomonadati</taxon>
        <taxon>Pseudomonadota</taxon>
        <taxon>Betaproteobacteria</taxon>
        <taxon>Burkholderiales</taxon>
        <taxon>Oxalobacteraceae</taxon>
        <taxon>Undibacterium</taxon>
    </lineage>
</organism>
<dbReference type="InterPro" id="IPR001387">
    <property type="entry name" value="Cro/C1-type_HTH"/>
</dbReference>
<keyword evidence="3" id="KW-1185">Reference proteome</keyword>
<dbReference type="PROSITE" id="PS50943">
    <property type="entry name" value="HTH_CROC1"/>
    <property type="match status" value="1"/>
</dbReference>
<dbReference type="Pfam" id="PF01381">
    <property type="entry name" value="HTH_3"/>
    <property type="match status" value="1"/>
</dbReference>
<dbReference type="SUPFAM" id="SSF47413">
    <property type="entry name" value="lambda repressor-like DNA-binding domains"/>
    <property type="match status" value="1"/>
</dbReference>
<dbReference type="SMART" id="SM00530">
    <property type="entry name" value="HTH_XRE"/>
    <property type="match status" value="1"/>
</dbReference>
<dbReference type="InterPro" id="IPR010982">
    <property type="entry name" value="Lambda_DNA-bd_dom_sf"/>
</dbReference>
<evidence type="ECO:0000259" key="1">
    <source>
        <dbReference type="PROSITE" id="PS50943"/>
    </source>
</evidence>
<name>A0ABQ2X691_9BURK</name>
<evidence type="ECO:0000313" key="2">
    <source>
        <dbReference type="EMBL" id="GGX01550.1"/>
    </source>
</evidence>
<dbReference type="Proteomes" id="UP000620127">
    <property type="component" value="Unassembled WGS sequence"/>
</dbReference>
<reference evidence="3" key="1">
    <citation type="journal article" date="2019" name="Int. J. Syst. Evol. Microbiol.">
        <title>The Global Catalogue of Microorganisms (GCM) 10K type strain sequencing project: providing services to taxonomists for standard genome sequencing and annotation.</title>
        <authorList>
            <consortium name="The Broad Institute Genomics Platform"/>
            <consortium name="The Broad Institute Genome Sequencing Center for Infectious Disease"/>
            <person name="Wu L."/>
            <person name="Ma J."/>
        </authorList>
    </citation>
    <scope>NUCLEOTIDE SEQUENCE [LARGE SCALE GENOMIC DNA]</scope>
    <source>
        <strain evidence="3">KCTC 23916</strain>
    </source>
</reference>
<gene>
    <name evidence="2" type="ORF">GCM10011282_04360</name>
</gene>
<evidence type="ECO:0000313" key="3">
    <source>
        <dbReference type="Proteomes" id="UP000620127"/>
    </source>
</evidence>
<protein>
    <recommendedName>
        <fullName evidence="1">HTH cro/C1-type domain-containing protein</fullName>
    </recommendedName>
</protein>
<dbReference type="EMBL" id="BMYT01000001">
    <property type="protein sequence ID" value="GGX01550.1"/>
    <property type="molecule type" value="Genomic_DNA"/>
</dbReference>
<sequence>MDIASRLDQAMHKAGYKTQQALADASGVPQPTIARILKGNGKRGPESETVKKLANSCGVSFSWLMEGKEPDQYIKPVPAPVAIKQPVQDYEKLSLSYISSIELELLTHYRQSTTESRELIIRTAAKAPKDRKKLNLTIKSV</sequence>
<feature type="domain" description="HTH cro/C1-type" evidence="1">
    <location>
        <begin position="18"/>
        <end position="64"/>
    </location>
</feature>
<proteinExistence type="predicted"/>